<evidence type="ECO:0000313" key="1">
    <source>
        <dbReference type="EMBL" id="KAH9808842.1"/>
    </source>
</evidence>
<reference evidence="1 2" key="1">
    <citation type="journal article" date="2018" name="IMA Fungus">
        <title>IMA Genome-F 10: Nine draft genome sequences of Claviceps purpurea s.lat., including C. arundinis, C. humidiphila, and C. cf. spartinae, pseudomolecules for the pitch canker pathogen Fusarium circinatum, draft genome of Davidsoniella eucalypti, Grosmannia galeiformis, Quambalaria eucalypti, and Teratosphaeria destructans.</title>
        <authorList>
            <person name="Wingfield B.D."/>
            <person name="Liu M."/>
            <person name="Nguyen H.D."/>
            <person name="Lane F.A."/>
            <person name="Morgan S.W."/>
            <person name="De Vos L."/>
            <person name="Wilken P.M."/>
            <person name="Duong T.A."/>
            <person name="Aylward J."/>
            <person name="Coetzee M.P."/>
            <person name="Dadej K."/>
            <person name="De Beer Z.W."/>
            <person name="Findlay W."/>
            <person name="Havenga M."/>
            <person name="Kolarik M."/>
            <person name="Menzies J.G."/>
            <person name="Naidoo K."/>
            <person name="Pochopski O."/>
            <person name="Shoukouhi P."/>
            <person name="Santana Q.C."/>
            <person name="Seifert K.A."/>
            <person name="Soal N."/>
            <person name="Steenkamp E.T."/>
            <person name="Tatham C.T."/>
            <person name="van der Nest M.A."/>
            <person name="Wingfield M.J."/>
        </authorList>
    </citation>
    <scope>NUCLEOTIDE SEQUENCE [LARGE SCALE GENOMIC DNA]</scope>
    <source>
        <strain evidence="1">CMW44962</strain>
    </source>
</reference>
<protein>
    <submittedName>
        <fullName evidence="1">Uncharacterized protein</fullName>
    </submittedName>
</protein>
<evidence type="ECO:0000313" key="2">
    <source>
        <dbReference type="Proteomes" id="UP001138500"/>
    </source>
</evidence>
<organism evidence="1 2">
    <name type="scientific">Teratosphaeria destructans</name>
    <dbReference type="NCBI Taxonomy" id="418781"/>
    <lineage>
        <taxon>Eukaryota</taxon>
        <taxon>Fungi</taxon>
        <taxon>Dikarya</taxon>
        <taxon>Ascomycota</taxon>
        <taxon>Pezizomycotina</taxon>
        <taxon>Dothideomycetes</taxon>
        <taxon>Dothideomycetidae</taxon>
        <taxon>Mycosphaerellales</taxon>
        <taxon>Teratosphaeriaceae</taxon>
        <taxon>Teratosphaeria</taxon>
    </lineage>
</organism>
<dbReference type="AlphaFoldDB" id="A0A9W7SIE4"/>
<keyword evidence="2" id="KW-1185">Reference proteome</keyword>
<accession>A0A9W7SIE4</accession>
<comment type="caution">
    <text evidence="1">The sequence shown here is derived from an EMBL/GenBank/DDBJ whole genome shotgun (WGS) entry which is preliminary data.</text>
</comment>
<dbReference type="Proteomes" id="UP001138500">
    <property type="component" value="Unassembled WGS sequence"/>
</dbReference>
<proteinExistence type="predicted"/>
<gene>
    <name evidence="1" type="ORF">Tdes44962_MAKER06261</name>
</gene>
<sequence length="196" mass="22839">MAEVPKSAHQTCYLLRRLPAELRNSIYRLVIRQKDEDIKVNSNGYPRPAILNTCHQARNETLAMFYDEHIFHLSSRDYDATIAFQFFMRLHSGLHRTPRVLRSCRERQQPNWTNLLQALEWTHQGVCGVSFEHPAAFVKEKMHRTQLDQVVVSGMFMTGKKLRSVPWEEVKQIFVGQRAVLEVLHPRWAVDNGNAS</sequence>
<name>A0A9W7SIE4_9PEZI</name>
<dbReference type="OrthoDB" id="2951834at2759"/>
<dbReference type="EMBL" id="RIBY02002589">
    <property type="protein sequence ID" value="KAH9808842.1"/>
    <property type="molecule type" value="Genomic_DNA"/>
</dbReference>
<reference evidence="1 2" key="2">
    <citation type="journal article" date="2021" name="Curr. Genet.">
        <title>Genetic response to nitrogen starvation in the aggressive Eucalyptus foliar pathogen Teratosphaeria destructans.</title>
        <authorList>
            <person name="Havenga M."/>
            <person name="Wingfield B.D."/>
            <person name="Wingfield M.J."/>
            <person name="Dreyer L.L."/>
            <person name="Roets F."/>
            <person name="Aylward J."/>
        </authorList>
    </citation>
    <scope>NUCLEOTIDE SEQUENCE [LARGE SCALE GENOMIC DNA]</scope>
    <source>
        <strain evidence="1">CMW44962</strain>
    </source>
</reference>